<dbReference type="EMBL" id="LVJN01000020">
    <property type="protein sequence ID" value="OSM02074.1"/>
    <property type="molecule type" value="Genomic_DNA"/>
</dbReference>
<dbReference type="Proteomes" id="UP000194003">
    <property type="component" value="Unassembled WGS sequence"/>
</dbReference>
<name>A0A1Y2K4K4_9PROT</name>
<evidence type="ECO:0000259" key="1">
    <source>
        <dbReference type="Pfam" id="PF01814"/>
    </source>
</evidence>
<organism evidence="2 3">
    <name type="scientific">Magnetofaba australis IT-1</name>
    <dbReference type="NCBI Taxonomy" id="1434232"/>
    <lineage>
        <taxon>Bacteria</taxon>
        <taxon>Pseudomonadati</taxon>
        <taxon>Pseudomonadota</taxon>
        <taxon>Magnetococcia</taxon>
        <taxon>Magnetococcales</taxon>
        <taxon>Magnetococcaceae</taxon>
        <taxon>Magnetofaba</taxon>
    </lineage>
</organism>
<dbReference type="STRING" id="1434232.MAIT1_02159"/>
<dbReference type="Pfam" id="PF01814">
    <property type="entry name" value="Hemerythrin"/>
    <property type="match status" value="1"/>
</dbReference>
<proteinExistence type="predicted"/>
<comment type="caution">
    <text evidence="2">The sequence shown here is derived from an EMBL/GenBank/DDBJ whole genome shotgun (WGS) entry which is preliminary data.</text>
</comment>
<sequence length="141" mass="16329">MRLLMTQHEEIRVAAAQLAELLDVGAHEPTLRAQMLRDATRNLESRLRAHLEQEDYLIYPKAMAHADPLLRRLAESGFVDIGRRTRSLREFFARWPDAAAIEAVPERFMADARYCLKKLSERIQFEEERLFPAVLDAPGRD</sequence>
<feature type="domain" description="Hemerythrin-like" evidence="1">
    <location>
        <begin position="3"/>
        <end position="134"/>
    </location>
</feature>
<dbReference type="InterPro" id="IPR012312">
    <property type="entry name" value="Hemerythrin-like"/>
</dbReference>
<gene>
    <name evidence="2" type="ORF">MAIT1_02159</name>
</gene>
<reference evidence="2 3" key="1">
    <citation type="journal article" date="2016" name="BMC Genomics">
        <title>Combined genomic and structural analyses of a cultured magnetotactic bacterium reveals its niche adaptation to a dynamic environment.</title>
        <authorList>
            <person name="Araujo A.C."/>
            <person name="Morillo V."/>
            <person name="Cypriano J."/>
            <person name="Teixeira L.C."/>
            <person name="Leao P."/>
            <person name="Lyra S."/>
            <person name="Almeida L.G."/>
            <person name="Bazylinski D.A."/>
            <person name="Vasconcellos A.T."/>
            <person name="Abreu F."/>
            <person name="Lins U."/>
        </authorList>
    </citation>
    <scope>NUCLEOTIDE SEQUENCE [LARGE SCALE GENOMIC DNA]</scope>
    <source>
        <strain evidence="2 3">IT-1</strain>
    </source>
</reference>
<evidence type="ECO:0000313" key="2">
    <source>
        <dbReference type="EMBL" id="OSM02074.1"/>
    </source>
</evidence>
<keyword evidence="3" id="KW-1185">Reference proteome</keyword>
<dbReference type="Gene3D" id="1.20.120.520">
    <property type="entry name" value="nmb1532 protein domain like"/>
    <property type="match status" value="1"/>
</dbReference>
<evidence type="ECO:0000313" key="3">
    <source>
        <dbReference type="Proteomes" id="UP000194003"/>
    </source>
</evidence>
<dbReference type="AlphaFoldDB" id="A0A1Y2K4K4"/>
<protein>
    <submittedName>
        <fullName evidence="2">Putative hemerythrin HHE cation binding domain protein</fullName>
    </submittedName>
</protein>
<accession>A0A1Y2K4K4</accession>